<dbReference type="SUPFAM" id="SSF47113">
    <property type="entry name" value="Histone-fold"/>
    <property type="match status" value="1"/>
</dbReference>
<dbReference type="GO" id="GO:0006366">
    <property type="term" value="P:transcription by RNA polymerase II"/>
    <property type="evidence" value="ECO:0007669"/>
    <property type="project" value="InterPro"/>
</dbReference>
<evidence type="ECO:0000256" key="1">
    <source>
        <dbReference type="ARBA" id="ARBA00004123"/>
    </source>
</evidence>
<keyword evidence="2" id="KW-0805">Transcription regulation</keyword>
<name>A0A165I5B7_9BASI</name>
<dbReference type="OrthoDB" id="66982at2759"/>
<dbReference type="EMBL" id="KV423933">
    <property type="protein sequence ID" value="KZT60150.1"/>
    <property type="molecule type" value="Genomic_DNA"/>
</dbReference>
<dbReference type="PANTHER" id="PTHR11380:SF16">
    <property type="entry name" value="TRANSCRIPTION INITIATION PROTEIN SPT3 HOMOLOG"/>
    <property type="match status" value="1"/>
</dbReference>
<dbReference type="AlphaFoldDB" id="A0A165I5B7"/>
<keyword evidence="4" id="KW-0804">Transcription</keyword>
<dbReference type="PANTHER" id="PTHR11380">
    <property type="entry name" value="TRANSCRIPTION INITIATION FACTOR TFIID/SUPT3-RELATED"/>
    <property type="match status" value="1"/>
</dbReference>
<evidence type="ECO:0000256" key="7">
    <source>
        <dbReference type="SAM" id="MobiDB-lite"/>
    </source>
</evidence>
<dbReference type="InterPro" id="IPR009072">
    <property type="entry name" value="Histone-fold"/>
</dbReference>
<evidence type="ECO:0000256" key="4">
    <source>
        <dbReference type="ARBA" id="ARBA00023163"/>
    </source>
</evidence>
<dbReference type="Proteomes" id="UP000076842">
    <property type="component" value="Unassembled WGS sequence"/>
</dbReference>
<gene>
    <name evidence="8" type="ORF">CALCODRAFT_429843</name>
</gene>
<keyword evidence="3" id="KW-0010">Activator</keyword>
<comment type="similarity">
    <text evidence="6">Belongs to the SPT3 family.</text>
</comment>
<keyword evidence="5" id="KW-0539">Nucleus</keyword>
<dbReference type="FunFam" id="1.10.20.10:FF:000023">
    <property type="entry name" value="transcription initiation protein SPT3 homolog"/>
    <property type="match status" value="1"/>
</dbReference>
<organism evidence="8 9">
    <name type="scientific">Calocera cornea HHB12733</name>
    <dbReference type="NCBI Taxonomy" id="1353952"/>
    <lineage>
        <taxon>Eukaryota</taxon>
        <taxon>Fungi</taxon>
        <taxon>Dikarya</taxon>
        <taxon>Basidiomycota</taxon>
        <taxon>Agaricomycotina</taxon>
        <taxon>Dacrymycetes</taxon>
        <taxon>Dacrymycetales</taxon>
        <taxon>Dacrymycetaceae</taxon>
        <taxon>Calocera</taxon>
    </lineage>
</organism>
<evidence type="ECO:0000313" key="8">
    <source>
        <dbReference type="EMBL" id="KZT60150.1"/>
    </source>
</evidence>
<evidence type="ECO:0000256" key="3">
    <source>
        <dbReference type="ARBA" id="ARBA00023159"/>
    </source>
</evidence>
<evidence type="ECO:0000256" key="5">
    <source>
        <dbReference type="ARBA" id="ARBA00023242"/>
    </source>
</evidence>
<evidence type="ECO:0000256" key="2">
    <source>
        <dbReference type="ARBA" id="ARBA00023015"/>
    </source>
</evidence>
<dbReference type="STRING" id="1353952.A0A165I5B7"/>
<dbReference type="InParanoid" id="A0A165I5B7"/>
<evidence type="ECO:0000313" key="9">
    <source>
        <dbReference type="Proteomes" id="UP000076842"/>
    </source>
</evidence>
<feature type="region of interest" description="Disordered" evidence="7">
    <location>
        <begin position="264"/>
        <end position="290"/>
    </location>
</feature>
<dbReference type="GO" id="GO:0005634">
    <property type="term" value="C:nucleus"/>
    <property type="evidence" value="ECO:0007669"/>
    <property type="project" value="UniProtKB-SubCell"/>
</dbReference>
<dbReference type="CDD" id="cd22926">
    <property type="entry name" value="HFD_SPT3"/>
    <property type="match status" value="1"/>
</dbReference>
<dbReference type="InterPro" id="IPR003195">
    <property type="entry name" value="TFIID_TAF13"/>
</dbReference>
<dbReference type="GO" id="GO:0000124">
    <property type="term" value="C:SAGA complex"/>
    <property type="evidence" value="ECO:0007669"/>
    <property type="project" value="TreeGrafter"/>
</dbReference>
<keyword evidence="9" id="KW-1185">Reference proteome</keyword>
<sequence length="350" mass="40051">MSKAKNSKDADSSKEYKYQQEIAQMLFVFGEVPEPLSETTQLVEDIVRGQVIEIVILARHLAVKRGARHLTAEDLMFLIRGDRGKVNRLRTYLSWKEVRREAKEASKDSGGNMEEDALEENAADLTTKSTKMTVKLPWEISTIYAEFLKHTLDYKEDYKDDEDGQEATEDMNVRLKDADEATRKMTREEYVHYSECRQASFTFRKSKRFREFINFSAYSDIKPNDDIIDILGFLAYEMVRSLCIGGLEIKRILEEAAVQTTRLKRKLNPSDESPAKKARLNGGEEDDEGLGLPPIVQSSLFMRPPEARTPLRAAHIQEAFARMQRDATHLKGAGMTNWRGGLVRTKMTLI</sequence>
<comment type="subcellular location">
    <subcellularLocation>
        <location evidence="1">Nucleus</location>
    </subcellularLocation>
</comment>
<dbReference type="GO" id="GO:0006357">
    <property type="term" value="P:regulation of transcription by RNA polymerase II"/>
    <property type="evidence" value="ECO:0007669"/>
    <property type="project" value="UniProtKB-ARBA"/>
</dbReference>
<evidence type="ECO:0000256" key="6">
    <source>
        <dbReference type="ARBA" id="ARBA00061274"/>
    </source>
</evidence>
<dbReference type="FunCoup" id="A0A165I5B7">
    <property type="interactions" value="72"/>
</dbReference>
<reference evidence="8 9" key="1">
    <citation type="journal article" date="2016" name="Mol. Biol. Evol.">
        <title>Comparative Genomics of Early-Diverging Mushroom-Forming Fungi Provides Insights into the Origins of Lignocellulose Decay Capabilities.</title>
        <authorList>
            <person name="Nagy L.G."/>
            <person name="Riley R."/>
            <person name="Tritt A."/>
            <person name="Adam C."/>
            <person name="Daum C."/>
            <person name="Floudas D."/>
            <person name="Sun H."/>
            <person name="Yadav J.S."/>
            <person name="Pangilinan J."/>
            <person name="Larsson K.H."/>
            <person name="Matsuura K."/>
            <person name="Barry K."/>
            <person name="Labutti K."/>
            <person name="Kuo R."/>
            <person name="Ohm R.A."/>
            <person name="Bhattacharya S.S."/>
            <person name="Shirouzu T."/>
            <person name="Yoshinaga Y."/>
            <person name="Martin F.M."/>
            <person name="Grigoriev I.V."/>
            <person name="Hibbett D.S."/>
        </authorList>
    </citation>
    <scope>NUCLEOTIDE SEQUENCE [LARGE SCALE GENOMIC DNA]</scope>
    <source>
        <strain evidence="8 9">HHB12733</strain>
    </source>
</reference>
<proteinExistence type="inferred from homology"/>
<dbReference type="GO" id="GO:0003712">
    <property type="term" value="F:transcription coregulator activity"/>
    <property type="evidence" value="ECO:0007669"/>
    <property type="project" value="TreeGrafter"/>
</dbReference>
<dbReference type="Pfam" id="PF02269">
    <property type="entry name" value="TFIID-18kDa"/>
    <property type="match status" value="1"/>
</dbReference>
<accession>A0A165I5B7</accession>
<protein>
    <submittedName>
        <fullName evidence="8">TFIID-18kDa-domain-containing protein</fullName>
    </submittedName>
</protein>
<dbReference type="Gene3D" id="1.10.20.10">
    <property type="entry name" value="Histone, subunit A"/>
    <property type="match status" value="1"/>
</dbReference>
<dbReference type="GO" id="GO:0046982">
    <property type="term" value="F:protein heterodimerization activity"/>
    <property type="evidence" value="ECO:0007669"/>
    <property type="project" value="InterPro"/>
</dbReference>